<sequence>MTQTATPPLTTQAIRRHLSSVFHHHRCLTLPKCVSSRVQQSITAMTTINYEELSGCLSEVRIVDVRKREEVKEQGQIPGSHVLPVQELEESLSLSEDNFKTKYGFPKLSPQDPNLVISCRSGRRVGLAQEVLNTKGFTKHKLYYGSFLDWTEKGGSIIKPGEPYEPQE</sequence>
<name>A0A8J5MMJ2_HOMAM</name>
<protein>
    <submittedName>
        <fullName evidence="2">Rhodanese domain-containing protein</fullName>
    </submittedName>
</protein>
<dbReference type="SMART" id="SM00450">
    <property type="entry name" value="RHOD"/>
    <property type="match status" value="1"/>
</dbReference>
<dbReference type="PANTHER" id="PTHR44086">
    <property type="entry name" value="THIOSULFATE SULFURTRANSFERASE RDL2, MITOCHONDRIAL-RELATED"/>
    <property type="match status" value="1"/>
</dbReference>
<comment type="caution">
    <text evidence="2">The sequence shown here is derived from an EMBL/GenBank/DDBJ whole genome shotgun (WGS) entry which is preliminary data.</text>
</comment>
<evidence type="ECO:0000313" key="2">
    <source>
        <dbReference type="EMBL" id="KAG7156874.1"/>
    </source>
</evidence>
<proteinExistence type="predicted"/>
<organism evidence="2 3">
    <name type="scientific">Homarus americanus</name>
    <name type="common">American lobster</name>
    <dbReference type="NCBI Taxonomy" id="6706"/>
    <lineage>
        <taxon>Eukaryota</taxon>
        <taxon>Metazoa</taxon>
        <taxon>Ecdysozoa</taxon>
        <taxon>Arthropoda</taxon>
        <taxon>Crustacea</taxon>
        <taxon>Multicrustacea</taxon>
        <taxon>Malacostraca</taxon>
        <taxon>Eumalacostraca</taxon>
        <taxon>Eucarida</taxon>
        <taxon>Decapoda</taxon>
        <taxon>Pleocyemata</taxon>
        <taxon>Astacidea</taxon>
        <taxon>Nephropoidea</taxon>
        <taxon>Nephropidae</taxon>
        <taxon>Homarus</taxon>
    </lineage>
</organism>
<keyword evidence="3" id="KW-1185">Reference proteome</keyword>
<dbReference type="Pfam" id="PF00581">
    <property type="entry name" value="Rhodanese"/>
    <property type="match status" value="1"/>
</dbReference>
<feature type="domain" description="Rhodanese" evidence="1">
    <location>
        <begin position="56"/>
        <end position="159"/>
    </location>
</feature>
<evidence type="ECO:0000259" key="1">
    <source>
        <dbReference type="PROSITE" id="PS50206"/>
    </source>
</evidence>
<dbReference type="Gene3D" id="3.40.250.10">
    <property type="entry name" value="Rhodanese-like domain"/>
    <property type="match status" value="1"/>
</dbReference>
<accession>A0A8J5MMJ2</accession>
<dbReference type="InterPro" id="IPR036873">
    <property type="entry name" value="Rhodanese-like_dom_sf"/>
</dbReference>
<dbReference type="Proteomes" id="UP000747542">
    <property type="component" value="Unassembled WGS sequence"/>
</dbReference>
<dbReference type="AlphaFoldDB" id="A0A8J5MMJ2"/>
<reference evidence="2" key="1">
    <citation type="journal article" date="2021" name="Sci. Adv.">
        <title>The American lobster genome reveals insights on longevity, neural, and immune adaptations.</title>
        <authorList>
            <person name="Polinski J.M."/>
            <person name="Zimin A.V."/>
            <person name="Clark K.F."/>
            <person name="Kohn A.B."/>
            <person name="Sadowski N."/>
            <person name="Timp W."/>
            <person name="Ptitsyn A."/>
            <person name="Khanna P."/>
            <person name="Romanova D.Y."/>
            <person name="Williams P."/>
            <person name="Greenwood S.J."/>
            <person name="Moroz L.L."/>
            <person name="Walt D.R."/>
            <person name="Bodnar A.G."/>
        </authorList>
    </citation>
    <scope>NUCLEOTIDE SEQUENCE</scope>
    <source>
        <strain evidence="2">GMGI-L3</strain>
    </source>
</reference>
<dbReference type="SUPFAM" id="SSF52821">
    <property type="entry name" value="Rhodanese/Cell cycle control phosphatase"/>
    <property type="match status" value="1"/>
</dbReference>
<evidence type="ECO:0000313" key="3">
    <source>
        <dbReference type="Proteomes" id="UP000747542"/>
    </source>
</evidence>
<gene>
    <name evidence="2" type="ORF">Hamer_G024119</name>
</gene>
<dbReference type="InterPro" id="IPR001763">
    <property type="entry name" value="Rhodanese-like_dom"/>
</dbReference>
<dbReference type="PROSITE" id="PS50206">
    <property type="entry name" value="RHODANESE_3"/>
    <property type="match status" value="1"/>
</dbReference>
<dbReference type="PANTHER" id="PTHR44086:SF10">
    <property type="entry name" value="THIOSULFATE SULFURTRANSFERASE_RHODANESE-LIKE DOMAIN-CONTAINING PROTEIN 3"/>
    <property type="match status" value="1"/>
</dbReference>
<dbReference type="EMBL" id="JAHLQT010038351">
    <property type="protein sequence ID" value="KAG7156874.1"/>
    <property type="molecule type" value="Genomic_DNA"/>
</dbReference>